<proteinExistence type="predicted"/>
<evidence type="ECO:0000256" key="2">
    <source>
        <dbReference type="SAM" id="SignalP"/>
    </source>
</evidence>
<comment type="caution">
    <text evidence="3">The sequence shown here is derived from an EMBL/GenBank/DDBJ whole genome shotgun (WGS) entry which is preliminary data.</text>
</comment>
<dbReference type="InterPro" id="IPR013425">
    <property type="entry name" value="Autotrns_rpt"/>
</dbReference>
<feature type="signal peptide" evidence="2">
    <location>
        <begin position="1"/>
        <end position="25"/>
    </location>
</feature>
<keyword evidence="4" id="KW-1185">Reference proteome</keyword>
<accession>A0A4R2L4Y9</accession>
<evidence type="ECO:0000313" key="3">
    <source>
        <dbReference type="EMBL" id="TCO81543.1"/>
    </source>
</evidence>
<gene>
    <name evidence="3" type="ORF">EV699_108176</name>
</gene>
<dbReference type="SUPFAM" id="SSF51126">
    <property type="entry name" value="Pectin lyase-like"/>
    <property type="match status" value="3"/>
</dbReference>
<organism evidence="3 4">
    <name type="scientific">Plasticicumulans lactativorans</name>
    <dbReference type="NCBI Taxonomy" id="1133106"/>
    <lineage>
        <taxon>Bacteria</taxon>
        <taxon>Pseudomonadati</taxon>
        <taxon>Pseudomonadota</taxon>
        <taxon>Gammaproteobacteria</taxon>
        <taxon>Candidatus Competibacteraceae</taxon>
        <taxon>Plasticicumulans</taxon>
    </lineage>
</organism>
<name>A0A4R2L4Y9_9GAMM</name>
<keyword evidence="1 2" id="KW-0732">Signal</keyword>
<dbReference type="RefSeq" id="WP_165904082.1">
    <property type="nucleotide sequence ID" value="NZ_SLWY01000008.1"/>
</dbReference>
<feature type="chain" id="PRO_5020913251" evidence="2">
    <location>
        <begin position="26"/>
        <end position="1937"/>
    </location>
</feature>
<dbReference type="InterPro" id="IPR011050">
    <property type="entry name" value="Pectin_lyase_fold/virulence"/>
</dbReference>
<dbReference type="Proteomes" id="UP000295765">
    <property type="component" value="Unassembled WGS sequence"/>
</dbReference>
<dbReference type="Pfam" id="PF12951">
    <property type="entry name" value="PATR"/>
    <property type="match status" value="7"/>
</dbReference>
<dbReference type="EMBL" id="SLWY01000008">
    <property type="protein sequence ID" value="TCO81543.1"/>
    <property type="molecule type" value="Genomic_DNA"/>
</dbReference>
<protein>
    <submittedName>
        <fullName evidence="3">Autotransporter-associated beta strand protein</fullName>
    </submittedName>
</protein>
<evidence type="ECO:0000313" key="4">
    <source>
        <dbReference type="Proteomes" id="UP000295765"/>
    </source>
</evidence>
<sequence length="1937" mass="188203">MADFLVAPGRGLGLLGVFAAAPALAANVIVNSTIDAADQTDVAAEPTDIVFFEGGRINALSPGFTTYSRITIVNPAGGTFAVPDAGHSVAFSGPVGGAGTLTLAGPGVFDISAGAMAAFAGTLDLVPEVPDVAPVVTMHELSGAFTIETGNGLVLDNLSGSTFDGNIVIAPDAVLTKIGSGTLTLNGSLSGSGATPPAIATGLLNVTLGSVVLGAGASLPSFAAPLVASGATLDLGSGNHTLAGILGTGTVNVDGTLTLTADAAALPAFAATMTGSGDFTVQRDLSLGTPLAITGGLLVQSSTLTLTVADAIAAASRVTLDGGALDVAGGDQTFHNFGGSGVVFAFGTPTLTFVNDTDTSFSGDHFGSGEAALVKEGSGSLTLNGILYSAGSLAVNAGTLVLGSNDALPGAASFQAPEFDVVVTVASGATLDLGATQQTFGSLSGSGSVNVGAGGLIVFDANAGPIAVGTALSGGGGMLTRNGDVDLTAASYGLSGPVTVESGTLTQGGNQLDTAASITIDVGAELASSGDTATLNNLSGGGSASFDVIDVTLANTTDTVFDGTLSGSIDNLTKTGTGALTLNQTAPLPVLATLTVDQGTLRLSGSDVLAAHLAPFVEVGATLDLAGAQQTLAGLQGGGSVLVNGTLTLDASPSGAGIDPVIGGSGTLVFSNAFYDLNTVATFTGAVQLVNATVSLNPTDAIASAGSVTLDAASVLEIHSGSLPSIAQTLHNLSGSGAIDLFNAALTLDNSVDTVFSGDLNDTALSITKTGAAMLTLSGTLPLSLGSLSVAAGTLQLTHDEVFASLGSGFTPQVDAGATLDFAASTQTLGSVAGSGRVSSAGQLTFVGDGNGNAALAVELAGPGQFVFAAPNASLLTPATLSGSVAVASGTLTLVADNALASAGGLDIASGATLAADGTVQTLPNVTGSGTITVDGANLYFENTVDTVFAGAISGGAGTLGKLGPAQLTLAGSLPGFNTLAVEAGTLQLTASANGVLDGNQAVSVAAGALLDLTTTTQTLADVSGTGTVHTDGVLILQGQTEGERTFGLTINGSGSLVTEIGALRLDSPLTLTGPLQVASGQLTLGADDALATLASVTIAADALIVAGGTQQTLHELSGAGSLDYSAALTLDQAGTTTFSGALTGLGGAALTKTGAGALTLAGSLSGSGPLTVAGGTLTLAGSGSGYTGAVGVSSGSLVLTGNDVLANSSALAIASGASVLAGGTRQTLHDLSGAGSLDYSAALTLGQAGTTTFSGALTGLGGAALTKTGAGALTLAGSFSGSGPLTVAGGTLTLAGSGSGYTGTVVVSAGSLVLAADDVLASSGTLAIASGASVLAGGTRQTLHDLIGAGSLDYSAALTLDPGESAVFSGALNGLDGAPLTKAGSGALTLAGSFSGSGPLTVAGGILALSGNGSGYSGAVAVDAGTLVLTGDDVLANSAGVTVASGAGVEIGGNQQTLRGLAGAGGVLIGGESRFVLDVAGGGSFAGTLAGGGVFEKRGNGAFSLSGDSGAFTGLTEVTAGRLAVNGTLGGQVSVGSGGVFGGVGTVPGAIAVAGMLDPGNSIGTLTVGSVSFASGSVFHVEVDSAGNADLVHATGTVQINGGTVQISSVDGGFKAGTSYTVLTADQGITGEFSNVVSSLPLFAASASYSANAVQLGIPTPNQNAELSPVDLIGGNPTSLIARMVSSDEAAGFLLDPTEIGFAQGVAGIDYIHGQFSSNGFNQHYEQFPLQYSWKLSNGWTALLDMPITTISTEGHGVDRRDYSVSVGGGVRIPMNEDWQLKPIVRWGTVVDDDYNHIGSLASASLTSHYRTKFGAGGRYEFGMDNQLGYYTSVGGDVVDLDARYNLHETALRNALRVGGPLEGTPLGGGARWSAWVADTRYYGSDLAVDNFQKLGFAVTTRVGVGKAVGENVSMGVTFTRADGDNGFELNFGYRF</sequence>
<reference evidence="3 4" key="1">
    <citation type="submission" date="2019-03" db="EMBL/GenBank/DDBJ databases">
        <title>Genomic Encyclopedia of Type Strains, Phase IV (KMG-IV): sequencing the most valuable type-strain genomes for metagenomic binning, comparative biology and taxonomic classification.</title>
        <authorList>
            <person name="Goeker M."/>
        </authorList>
    </citation>
    <scope>NUCLEOTIDE SEQUENCE [LARGE SCALE GENOMIC DNA]</scope>
    <source>
        <strain evidence="3 4">DSM 25287</strain>
    </source>
</reference>
<evidence type="ECO:0000256" key="1">
    <source>
        <dbReference type="ARBA" id="ARBA00022729"/>
    </source>
</evidence>